<comment type="catalytic activity">
    <reaction evidence="1">
        <text>Thiol-dependent hydrolysis of ester, thioester, amide, peptide and isopeptide bonds formed by the C-terminal Gly of ubiquitin (a 76-residue protein attached to proteins as an intracellular targeting signal).</text>
        <dbReference type="EC" id="3.4.19.12"/>
    </reaction>
</comment>
<dbReference type="Pfam" id="PF00443">
    <property type="entry name" value="UCH"/>
    <property type="match status" value="1"/>
</dbReference>
<dbReference type="GO" id="GO:0016579">
    <property type="term" value="P:protein deubiquitination"/>
    <property type="evidence" value="ECO:0007669"/>
    <property type="project" value="InterPro"/>
</dbReference>
<dbReference type="InterPro" id="IPR018200">
    <property type="entry name" value="USP_CS"/>
</dbReference>
<reference evidence="3" key="1">
    <citation type="submission" date="2022-10" db="EMBL/GenBank/DDBJ databases">
        <title>Adaptive evolution leads to modifications in subtelomeric GC content in a zoonotic Cryptosporidium species.</title>
        <authorList>
            <person name="Li J."/>
            <person name="Feng Y."/>
            <person name="Xiao L."/>
        </authorList>
    </citation>
    <scope>NUCLEOTIDE SEQUENCE</scope>
    <source>
        <strain evidence="3">33844</strain>
    </source>
</reference>
<dbReference type="Gene3D" id="3.90.70.10">
    <property type="entry name" value="Cysteine proteinases"/>
    <property type="match status" value="1"/>
</dbReference>
<dbReference type="CDD" id="cd02674">
    <property type="entry name" value="Peptidase_C19R"/>
    <property type="match status" value="1"/>
</dbReference>
<evidence type="ECO:0000259" key="2">
    <source>
        <dbReference type="PROSITE" id="PS50235"/>
    </source>
</evidence>
<keyword evidence="1" id="KW-0833">Ubl conjugation pathway</keyword>
<feature type="domain" description="USP" evidence="2">
    <location>
        <begin position="32"/>
        <end position="361"/>
    </location>
</feature>
<dbReference type="OrthoDB" id="292964at2759"/>
<dbReference type="Proteomes" id="UP001067231">
    <property type="component" value="Unassembled WGS sequence"/>
</dbReference>
<dbReference type="PROSITE" id="PS00972">
    <property type="entry name" value="USP_1"/>
    <property type="match status" value="1"/>
</dbReference>
<dbReference type="EC" id="3.4.19.12" evidence="1"/>
<keyword evidence="1 3" id="KW-0378">Hydrolase</keyword>
<dbReference type="InterPro" id="IPR001394">
    <property type="entry name" value="Peptidase_C19_UCH"/>
</dbReference>
<evidence type="ECO:0000313" key="3">
    <source>
        <dbReference type="EMBL" id="KAJ1605838.1"/>
    </source>
</evidence>
<dbReference type="GO" id="GO:0004843">
    <property type="term" value="F:cysteine-type deubiquitinase activity"/>
    <property type="evidence" value="ECO:0007669"/>
    <property type="project" value="UniProtKB-UniRule"/>
</dbReference>
<dbReference type="PROSITE" id="PS00973">
    <property type="entry name" value="USP_2"/>
    <property type="match status" value="1"/>
</dbReference>
<keyword evidence="1" id="KW-0788">Thiol protease</keyword>
<comment type="caution">
    <text evidence="3">The sequence shown here is derived from an EMBL/GenBank/DDBJ whole genome shotgun (WGS) entry which is preliminary data.</text>
</comment>
<dbReference type="PROSITE" id="PS50235">
    <property type="entry name" value="USP_3"/>
    <property type="match status" value="1"/>
</dbReference>
<dbReference type="SUPFAM" id="SSF54001">
    <property type="entry name" value="Cysteine proteinases"/>
    <property type="match status" value="1"/>
</dbReference>
<gene>
    <name evidence="3" type="ORF">OJ253_2984</name>
</gene>
<keyword evidence="1" id="KW-0645">Protease</keyword>
<dbReference type="PANTHER" id="PTHR21646">
    <property type="entry name" value="UBIQUITIN CARBOXYL-TERMINAL HYDROLASE"/>
    <property type="match status" value="1"/>
</dbReference>
<dbReference type="GO" id="GO:0006508">
    <property type="term" value="P:proteolysis"/>
    <property type="evidence" value="ECO:0007669"/>
    <property type="project" value="UniProtKB-KW"/>
</dbReference>
<dbReference type="InterPro" id="IPR050185">
    <property type="entry name" value="Ub_carboxyl-term_hydrolase"/>
</dbReference>
<sequence>MGNSVPSSSSSVVSLGTVNTNRTGAGAMSSPVGIKNFGNTCYMNAGLQFISAMGIFTEENFGGFKPNKNSTEEACRSLISTLTQLSRPGRSTDVVSPYQLFKQLRQQNPDLFNQQQQDAHEFIMYALEIIHNGTIRPCSGPKLSNEELERLSRKSTRPGSVFWNNYMMRNNSILNNTICGQFRSRITCEECGSHSDTYDPFWDITLALPEVEDECEQVSIGSCFRKFFEEQKLFQENDEPNYNCSHCKNVVNATRSIHISQFPSVMFVTLKRFNNSGEKCNGIVSFKTAGIILKSLSEIGHFKLVAVLQHSGGTLFQGHYISYVYRKEFNGWFRFDDDLVTMVDDILEEDIQAYCLLYVMESKSTLVTSPDRTCATGTKTRKAKRN</sequence>
<proteinExistence type="inferred from homology"/>
<dbReference type="InterPro" id="IPR038765">
    <property type="entry name" value="Papain-like_cys_pep_sf"/>
</dbReference>
<accession>A0A9D5DKM4</accession>
<protein>
    <recommendedName>
        <fullName evidence="1">Ubiquitin carboxyl-terminal hydrolase</fullName>
        <ecNumber evidence="1">3.4.19.12</ecNumber>
    </recommendedName>
</protein>
<dbReference type="EMBL" id="JAPCXC010000088">
    <property type="protein sequence ID" value="KAJ1605838.1"/>
    <property type="molecule type" value="Genomic_DNA"/>
</dbReference>
<evidence type="ECO:0000256" key="1">
    <source>
        <dbReference type="RuleBase" id="RU366025"/>
    </source>
</evidence>
<organism evidence="3">
    <name type="scientific">Cryptosporidium canis</name>
    <dbReference type="NCBI Taxonomy" id="195482"/>
    <lineage>
        <taxon>Eukaryota</taxon>
        <taxon>Sar</taxon>
        <taxon>Alveolata</taxon>
        <taxon>Apicomplexa</taxon>
        <taxon>Conoidasida</taxon>
        <taxon>Coccidia</taxon>
        <taxon>Eucoccidiorida</taxon>
        <taxon>Eimeriorina</taxon>
        <taxon>Cryptosporidiidae</taxon>
        <taxon>Cryptosporidium</taxon>
    </lineage>
</organism>
<name>A0A9D5DKM4_9CRYT</name>
<dbReference type="AlphaFoldDB" id="A0A9D5DKM4"/>
<dbReference type="InterPro" id="IPR028889">
    <property type="entry name" value="USP"/>
</dbReference>
<comment type="similarity">
    <text evidence="1">Belongs to the peptidase C19 family.</text>
</comment>